<dbReference type="PROSITE" id="PS51795">
    <property type="entry name" value="ZF_FLZ"/>
    <property type="match status" value="1"/>
</dbReference>
<protein>
    <submittedName>
        <fullName evidence="7">(wild Malaysian banana) hypothetical protein</fullName>
    </submittedName>
</protein>
<evidence type="ECO:0000256" key="3">
    <source>
        <dbReference type="ARBA" id="ARBA00022490"/>
    </source>
</evidence>
<evidence type="ECO:0000256" key="4">
    <source>
        <dbReference type="ARBA" id="ARBA00022723"/>
    </source>
</evidence>
<gene>
    <name evidence="7" type="ORF">GSMUA_281360.1</name>
</gene>
<feature type="domain" description="FLZ-type" evidence="6">
    <location>
        <begin position="47"/>
        <end position="91"/>
    </location>
</feature>
<evidence type="ECO:0000256" key="5">
    <source>
        <dbReference type="PROSITE-ProRule" id="PRU01131"/>
    </source>
</evidence>
<evidence type="ECO:0000313" key="7">
    <source>
        <dbReference type="EMBL" id="CAG1840376.1"/>
    </source>
</evidence>
<dbReference type="EnsemblPlants" id="Ma05_t29440.1">
    <property type="protein sequence ID" value="Ma05_p29440.1"/>
    <property type="gene ID" value="Ma05_g29440"/>
</dbReference>
<name>A0A804J9W7_MUSAM</name>
<evidence type="ECO:0000256" key="2">
    <source>
        <dbReference type="ARBA" id="ARBA00009374"/>
    </source>
</evidence>
<dbReference type="OrthoDB" id="1926521at2759"/>
<keyword evidence="4" id="KW-0479">Metal-binding</keyword>
<feature type="zinc finger region" description="FLZ-type" evidence="5">
    <location>
        <begin position="47"/>
        <end position="91"/>
    </location>
</feature>
<dbReference type="AlphaFoldDB" id="A0A804J9W7"/>
<dbReference type="EMBL" id="HG996470">
    <property type="protein sequence ID" value="CAG1840376.1"/>
    <property type="molecule type" value="Genomic_DNA"/>
</dbReference>
<accession>A0A804J9W7</accession>
<proteinExistence type="inferred from homology"/>
<organism evidence="8 9">
    <name type="scientific">Musa acuminata subsp. malaccensis</name>
    <name type="common">Wild banana</name>
    <name type="synonym">Musa malaccensis</name>
    <dbReference type="NCBI Taxonomy" id="214687"/>
    <lineage>
        <taxon>Eukaryota</taxon>
        <taxon>Viridiplantae</taxon>
        <taxon>Streptophyta</taxon>
        <taxon>Embryophyta</taxon>
        <taxon>Tracheophyta</taxon>
        <taxon>Spermatophyta</taxon>
        <taxon>Magnoliopsida</taxon>
        <taxon>Liliopsida</taxon>
        <taxon>Zingiberales</taxon>
        <taxon>Musaceae</taxon>
        <taxon>Musa</taxon>
    </lineage>
</organism>
<dbReference type="GO" id="GO:0046872">
    <property type="term" value="F:metal ion binding"/>
    <property type="evidence" value="ECO:0007669"/>
    <property type="project" value="UniProtKB-KW"/>
</dbReference>
<dbReference type="PANTHER" id="PTHR33059:SF84">
    <property type="entry name" value="FCS-LIKE ZINC FINGER 15"/>
    <property type="match status" value="1"/>
</dbReference>
<sequence length="124" mass="13643">MAGLSVLLETQTNFPKQAQILSKTSFLKNASLTSSSSAVAASTHESTFLEQCYLCRIKLLLGEDIYMYRGDRAFCSEECRRRQIVMDEEGGMRDCCSLAAAAPAESRRERAAVRGRALAGSFAY</sequence>
<reference evidence="7" key="1">
    <citation type="submission" date="2021-03" db="EMBL/GenBank/DDBJ databases">
        <authorList>
            <consortium name="Genoscope - CEA"/>
            <person name="William W."/>
        </authorList>
    </citation>
    <scope>NUCLEOTIDE SEQUENCE</scope>
    <source>
        <strain evidence="7">Doubled-haploid Pahang</strain>
    </source>
</reference>
<comment type="subcellular location">
    <subcellularLocation>
        <location evidence="1">Cytoplasm</location>
    </subcellularLocation>
</comment>
<dbReference type="PANTHER" id="PTHR33059">
    <property type="entry name" value="FCS-LIKE ZINC FINGER 5"/>
    <property type="match status" value="1"/>
</dbReference>
<dbReference type="FunCoup" id="A0A804J9W7">
    <property type="interactions" value="1295"/>
</dbReference>
<dbReference type="InterPro" id="IPR007650">
    <property type="entry name" value="Zf-FLZ_dom"/>
</dbReference>
<evidence type="ECO:0000259" key="6">
    <source>
        <dbReference type="PROSITE" id="PS51795"/>
    </source>
</evidence>
<dbReference type="Pfam" id="PF04570">
    <property type="entry name" value="zf-FLZ"/>
    <property type="match status" value="1"/>
</dbReference>
<evidence type="ECO:0000313" key="9">
    <source>
        <dbReference type="Proteomes" id="UP000012960"/>
    </source>
</evidence>
<dbReference type="Gramene" id="Ma05_t29440.1">
    <property type="protein sequence ID" value="Ma05_p29440.1"/>
    <property type="gene ID" value="Ma05_g29440"/>
</dbReference>
<comment type="similarity">
    <text evidence="2">Belongs to the FLZ family.</text>
</comment>
<keyword evidence="3" id="KW-0963">Cytoplasm</keyword>
<reference evidence="8" key="2">
    <citation type="submission" date="2021-05" db="UniProtKB">
        <authorList>
            <consortium name="EnsemblPlants"/>
        </authorList>
    </citation>
    <scope>IDENTIFICATION</scope>
    <source>
        <strain evidence="8">subsp. malaccensis</strain>
    </source>
</reference>
<dbReference type="Proteomes" id="UP000012960">
    <property type="component" value="Unplaced"/>
</dbReference>
<evidence type="ECO:0000313" key="8">
    <source>
        <dbReference type="EnsemblPlants" id="Ma05_p29440.1"/>
    </source>
</evidence>
<dbReference type="GO" id="GO:0005737">
    <property type="term" value="C:cytoplasm"/>
    <property type="evidence" value="ECO:0007669"/>
    <property type="project" value="UniProtKB-SubCell"/>
</dbReference>
<keyword evidence="9" id="KW-1185">Reference proteome</keyword>
<evidence type="ECO:0000256" key="1">
    <source>
        <dbReference type="ARBA" id="ARBA00004496"/>
    </source>
</evidence>
<dbReference type="OMA" id="CRCRHIL"/>